<evidence type="ECO:0000259" key="1">
    <source>
        <dbReference type="Pfam" id="PF03478"/>
    </source>
</evidence>
<name>A0AAV5EE19_ELECO</name>
<dbReference type="Proteomes" id="UP001054889">
    <property type="component" value="Unassembled WGS sequence"/>
</dbReference>
<sequence length="144" mass="16282">MSEVFEDVIYYSCDEHEGFYFLTSQERLLVFDAEFDDGEGVPAYGDFTFYSFPGHQMTTPPEAGQMVAGRYLVESGGRLLMVKRVHLSRARYRVFPSLQASVEQQRALLVSTIRSDWEASLHRSRLLPGLPNGKSKAGFHLLLG</sequence>
<reference evidence="2" key="2">
    <citation type="submission" date="2021-12" db="EMBL/GenBank/DDBJ databases">
        <title>Resequencing data analysis of finger millet.</title>
        <authorList>
            <person name="Hatakeyama M."/>
            <person name="Aluri S."/>
            <person name="Balachadran M.T."/>
            <person name="Sivarajan S.R."/>
            <person name="Poveda L."/>
            <person name="Shimizu-Inatsugi R."/>
            <person name="Schlapbach R."/>
            <person name="Sreeman S.M."/>
            <person name="Shimizu K.K."/>
        </authorList>
    </citation>
    <scope>NUCLEOTIDE SEQUENCE</scope>
</reference>
<dbReference type="AlphaFoldDB" id="A0AAV5EE19"/>
<evidence type="ECO:0000313" key="2">
    <source>
        <dbReference type="EMBL" id="GJN20431.1"/>
    </source>
</evidence>
<dbReference type="InterPro" id="IPR005174">
    <property type="entry name" value="KIB1-4_b-propeller"/>
</dbReference>
<dbReference type="Pfam" id="PF03478">
    <property type="entry name" value="Beta-prop_KIB1-4"/>
    <property type="match status" value="1"/>
</dbReference>
<dbReference type="EMBL" id="BQKI01000075">
    <property type="protein sequence ID" value="GJN20431.1"/>
    <property type="molecule type" value="Genomic_DNA"/>
</dbReference>
<gene>
    <name evidence="2" type="primary">gb07809</name>
    <name evidence="2" type="ORF">PR202_gb07809</name>
</gene>
<organism evidence="2 3">
    <name type="scientific">Eleusine coracana subsp. coracana</name>
    <dbReference type="NCBI Taxonomy" id="191504"/>
    <lineage>
        <taxon>Eukaryota</taxon>
        <taxon>Viridiplantae</taxon>
        <taxon>Streptophyta</taxon>
        <taxon>Embryophyta</taxon>
        <taxon>Tracheophyta</taxon>
        <taxon>Spermatophyta</taxon>
        <taxon>Magnoliopsida</taxon>
        <taxon>Liliopsida</taxon>
        <taxon>Poales</taxon>
        <taxon>Poaceae</taxon>
        <taxon>PACMAD clade</taxon>
        <taxon>Chloridoideae</taxon>
        <taxon>Cynodonteae</taxon>
        <taxon>Eleusininae</taxon>
        <taxon>Eleusine</taxon>
    </lineage>
</organism>
<protein>
    <recommendedName>
        <fullName evidence="1">KIB1-4 beta-propeller domain-containing protein</fullName>
    </recommendedName>
</protein>
<proteinExistence type="predicted"/>
<comment type="caution">
    <text evidence="2">The sequence shown here is derived from an EMBL/GenBank/DDBJ whole genome shotgun (WGS) entry which is preliminary data.</text>
</comment>
<feature type="domain" description="KIB1-4 beta-propeller" evidence="1">
    <location>
        <begin position="4"/>
        <end position="96"/>
    </location>
</feature>
<reference evidence="2" key="1">
    <citation type="journal article" date="2018" name="DNA Res.">
        <title>Multiple hybrid de novo genome assembly of finger millet, an orphan allotetraploid crop.</title>
        <authorList>
            <person name="Hatakeyama M."/>
            <person name="Aluri S."/>
            <person name="Balachadran M.T."/>
            <person name="Sivarajan S.R."/>
            <person name="Patrignani A."/>
            <person name="Gruter S."/>
            <person name="Poveda L."/>
            <person name="Shimizu-Inatsugi R."/>
            <person name="Baeten J."/>
            <person name="Francoijs K.J."/>
            <person name="Nataraja K.N."/>
            <person name="Reddy Y.A.N."/>
            <person name="Phadnis S."/>
            <person name="Ravikumar R.L."/>
            <person name="Schlapbach R."/>
            <person name="Sreeman S.M."/>
            <person name="Shimizu K.K."/>
        </authorList>
    </citation>
    <scope>NUCLEOTIDE SEQUENCE</scope>
</reference>
<evidence type="ECO:0000313" key="3">
    <source>
        <dbReference type="Proteomes" id="UP001054889"/>
    </source>
</evidence>
<keyword evidence="3" id="KW-1185">Reference proteome</keyword>
<accession>A0AAV5EE19</accession>